<comment type="similarity">
    <text evidence="11">Belongs to the polysaccharide monooxygenase AA14 family.</text>
</comment>
<dbReference type="GO" id="GO:0005576">
    <property type="term" value="C:extracellular region"/>
    <property type="evidence" value="ECO:0007669"/>
    <property type="project" value="UniProtKB-SubCell"/>
</dbReference>
<keyword evidence="4" id="KW-0479">Metal-binding</keyword>
<evidence type="ECO:0000256" key="12">
    <source>
        <dbReference type="SAM" id="MobiDB-lite"/>
    </source>
</evidence>
<comment type="cofactor">
    <cofactor evidence="1">
        <name>Cu(2+)</name>
        <dbReference type="ChEBI" id="CHEBI:29036"/>
    </cofactor>
</comment>
<comment type="caution">
    <text evidence="14">The sequence shown here is derived from an EMBL/GenBank/DDBJ whole genome shotgun (WGS) entry which is preliminary data.</text>
</comment>
<reference evidence="14 15" key="1">
    <citation type="journal article" date="2012" name="Eukaryot. Cell">
        <title>Genome sequence of the Trichosporon asahii environmental strain CBS 8904.</title>
        <authorList>
            <person name="Yang R.Y."/>
            <person name="Li H.T."/>
            <person name="Zhu H."/>
            <person name="Zhou G.P."/>
            <person name="Wang M."/>
            <person name="Wang L."/>
        </authorList>
    </citation>
    <scope>NUCLEOTIDE SEQUENCE [LARGE SCALE GENOMIC DNA]</scope>
    <source>
        <strain evidence="14 15">CBS 8904</strain>
    </source>
</reference>
<keyword evidence="8" id="KW-0503">Monooxygenase</keyword>
<evidence type="ECO:0000256" key="13">
    <source>
        <dbReference type="SAM" id="SignalP"/>
    </source>
</evidence>
<protein>
    <submittedName>
        <fullName evidence="14">Uncharacterized protein</fullName>
    </submittedName>
</protein>
<feature type="compositionally biased region" description="Low complexity" evidence="12">
    <location>
        <begin position="425"/>
        <end position="519"/>
    </location>
</feature>
<keyword evidence="15" id="KW-1185">Reference proteome</keyword>
<evidence type="ECO:0000256" key="2">
    <source>
        <dbReference type="ARBA" id="ARBA00004613"/>
    </source>
</evidence>
<evidence type="ECO:0000256" key="10">
    <source>
        <dbReference type="ARBA" id="ARBA00023180"/>
    </source>
</evidence>
<keyword evidence="6" id="KW-0560">Oxidoreductase</keyword>
<dbReference type="InterPro" id="IPR054497">
    <property type="entry name" value="LPMO_AA14"/>
</dbReference>
<dbReference type="AlphaFoldDB" id="K1VLX8"/>
<organism evidence="14 15">
    <name type="scientific">Trichosporon asahii var. asahii (strain CBS 8904)</name>
    <name type="common">Yeast</name>
    <dbReference type="NCBI Taxonomy" id="1220162"/>
    <lineage>
        <taxon>Eukaryota</taxon>
        <taxon>Fungi</taxon>
        <taxon>Dikarya</taxon>
        <taxon>Basidiomycota</taxon>
        <taxon>Agaricomycotina</taxon>
        <taxon>Tremellomycetes</taxon>
        <taxon>Trichosporonales</taxon>
        <taxon>Trichosporonaceae</taxon>
        <taxon>Trichosporon</taxon>
    </lineage>
</organism>
<dbReference type="Proteomes" id="UP000006757">
    <property type="component" value="Unassembled WGS sequence"/>
</dbReference>
<sequence>MAPKLLSLVAAIGLATPALGHMALWHPAVFEGKNGPHGDNWDAQDLANPLFQRKKDGPGGWWFHGKVDEPPVDGEFVELVAGGHLNAELSCNRHFTTWGNTLGNYGDEKRACGAHGMRHCEDGDNASELKDVKGCAIAIGYESDPRKLDPSKMVVISVDYQCPWFKAARFEIPAGLPPCPPEGCLCTWNWIHSAFGGQAEMMQTGFRCNVTGNTGAQPLPTNPKVASKCPYDRNNCTTGAKTPFVWYQAEGNNVYQDFIDPPYYNWEYGFKNGAQDDIFTVEADTYTNTEWAPIAWNTKDHPVPQVTPATKANVPPVQPTLKITPAPFDFGPGTSAPPNGPATRAWTGAPAQPTAEAAATQTASPSAQTASGAPASSAEATGSTSGSPSASPTAAPTASQSTTEGSTGGEFWIGGDDQDGDEQNAAVAGSSASSAGAESGSASSASAASSAAQSGSVSSVASSAGVQSGFTSSAPASSAAQSGSATSSSASASSAIESSALGEATTSGAPAPTSAPQTPTEKHKTHGKKPKKCKPKSKRSKLEHARRSRRRFH</sequence>
<feature type="region of interest" description="Disordered" evidence="12">
    <location>
        <begin position="305"/>
        <end position="553"/>
    </location>
</feature>
<keyword evidence="3" id="KW-0964">Secreted</keyword>
<accession>K1VLX8</accession>
<evidence type="ECO:0000313" key="14">
    <source>
        <dbReference type="EMBL" id="EKD01731.1"/>
    </source>
</evidence>
<feature type="compositionally biased region" description="Low complexity" evidence="12">
    <location>
        <begin position="347"/>
        <end position="403"/>
    </location>
</feature>
<dbReference type="InParanoid" id="K1VLX8"/>
<keyword evidence="7" id="KW-0186">Copper</keyword>
<dbReference type="GO" id="GO:0046872">
    <property type="term" value="F:metal ion binding"/>
    <property type="evidence" value="ECO:0007669"/>
    <property type="project" value="UniProtKB-KW"/>
</dbReference>
<dbReference type="EMBL" id="AMBO01000311">
    <property type="protein sequence ID" value="EKD01731.1"/>
    <property type="molecule type" value="Genomic_DNA"/>
</dbReference>
<evidence type="ECO:0000256" key="6">
    <source>
        <dbReference type="ARBA" id="ARBA00023002"/>
    </source>
</evidence>
<keyword evidence="5 13" id="KW-0732">Signal</keyword>
<proteinExistence type="inferred from homology"/>
<name>K1VLX8_TRIAC</name>
<dbReference type="eggNOG" id="ENOG502QPY1">
    <property type="taxonomic scope" value="Eukaryota"/>
</dbReference>
<gene>
    <name evidence="14" type="ORF">A1Q2_03968</name>
</gene>
<keyword evidence="10" id="KW-0325">Glycoprotein</keyword>
<comment type="subcellular location">
    <subcellularLocation>
        <location evidence="2">Secreted</location>
    </subcellularLocation>
</comment>
<evidence type="ECO:0000256" key="3">
    <source>
        <dbReference type="ARBA" id="ARBA00022525"/>
    </source>
</evidence>
<dbReference type="GO" id="GO:0004497">
    <property type="term" value="F:monooxygenase activity"/>
    <property type="evidence" value="ECO:0007669"/>
    <property type="project" value="UniProtKB-KW"/>
</dbReference>
<evidence type="ECO:0000256" key="11">
    <source>
        <dbReference type="ARBA" id="ARBA00046340"/>
    </source>
</evidence>
<evidence type="ECO:0000313" key="15">
    <source>
        <dbReference type="Proteomes" id="UP000006757"/>
    </source>
</evidence>
<dbReference type="OrthoDB" id="2019572at2759"/>
<feature type="compositionally biased region" description="Basic residues" evidence="12">
    <location>
        <begin position="523"/>
        <end position="539"/>
    </location>
</feature>
<feature type="chain" id="PRO_5003852285" evidence="13">
    <location>
        <begin position="21"/>
        <end position="553"/>
    </location>
</feature>
<feature type="signal peptide" evidence="13">
    <location>
        <begin position="1"/>
        <end position="20"/>
    </location>
</feature>
<keyword evidence="9" id="KW-1015">Disulfide bond</keyword>
<dbReference type="HOGENOM" id="CLU_458693_0_0_1"/>
<dbReference type="Pfam" id="PF22810">
    <property type="entry name" value="LPMO_AA14"/>
    <property type="match status" value="1"/>
</dbReference>
<dbReference type="STRING" id="1220162.K1VLX8"/>
<evidence type="ECO:0000256" key="9">
    <source>
        <dbReference type="ARBA" id="ARBA00023157"/>
    </source>
</evidence>
<evidence type="ECO:0000256" key="4">
    <source>
        <dbReference type="ARBA" id="ARBA00022723"/>
    </source>
</evidence>
<evidence type="ECO:0000256" key="5">
    <source>
        <dbReference type="ARBA" id="ARBA00022729"/>
    </source>
</evidence>
<evidence type="ECO:0000256" key="1">
    <source>
        <dbReference type="ARBA" id="ARBA00001973"/>
    </source>
</evidence>
<evidence type="ECO:0000256" key="7">
    <source>
        <dbReference type="ARBA" id="ARBA00023008"/>
    </source>
</evidence>
<dbReference type="OMA" id="HANTGCL"/>
<evidence type="ECO:0000256" key="8">
    <source>
        <dbReference type="ARBA" id="ARBA00023033"/>
    </source>
</evidence>